<evidence type="ECO:0000256" key="3">
    <source>
        <dbReference type="ARBA" id="ARBA00022630"/>
    </source>
</evidence>
<dbReference type="SUPFAM" id="SSF51971">
    <property type="entry name" value="Nucleotide-binding domain"/>
    <property type="match status" value="1"/>
</dbReference>
<comment type="cofactor">
    <cofactor evidence="1">
        <name>FAD</name>
        <dbReference type="ChEBI" id="CHEBI:57692"/>
    </cofactor>
</comment>
<dbReference type="Gene3D" id="3.50.50.60">
    <property type="entry name" value="FAD/NAD(P)-binding domain"/>
    <property type="match status" value="1"/>
</dbReference>
<evidence type="ECO:0000256" key="1">
    <source>
        <dbReference type="ARBA" id="ARBA00001974"/>
    </source>
</evidence>
<protein>
    <submittedName>
        <fullName evidence="6">FAD-binding oxidoreductase</fullName>
    </submittedName>
</protein>
<keyword evidence="7" id="KW-1185">Reference proteome</keyword>
<dbReference type="PANTHER" id="PTHR13847:SF286">
    <property type="entry name" value="D-AMINO ACID DEHYDROGENASE"/>
    <property type="match status" value="1"/>
</dbReference>
<gene>
    <name evidence="6" type="ORF">ELX58_05235</name>
</gene>
<evidence type="ECO:0000256" key="2">
    <source>
        <dbReference type="ARBA" id="ARBA00009410"/>
    </source>
</evidence>
<dbReference type="Gene3D" id="3.30.9.10">
    <property type="entry name" value="D-Amino Acid Oxidase, subunit A, domain 2"/>
    <property type="match status" value="1"/>
</dbReference>
<reference evidence="7" key="1">
    <citation type="submission" date="2018-12" db="EMBL/GenBank/DDBJ databases">
        <title>A new species of lactobacillus.</title>
        <authorList>
            <person name="Jian Y."/>
            <person name="Xin L."/>
            <person name="Hong Z.J."/>
            <person name="Ming L.Z."/>
            <person name="Hong X.Z."/>
        </authorList>
    </citation>
    <scope>NUCLEOTIDE SEQUENCE [LARGE SCALE GENOMIC DNA]</scope>
    <source>
        <strain evidence="7">HSLZ-75</strain>
    </source>
</reference>
<dbReference type="AlphaFoldDB" id="A0A4P6ZLC5"/>
<dbReference type="SUPFAM" id="SSF54373">
    <property type="entry name" value="FAD-linked reductases, C-terminal domain"/>
    <property type="match status" value="1"/>
</dbReference>
<dbReference type="EMBL" id="CP034726">
    <property type="protein sequence ID" value="QBP18544.1"/>
    <property type="molecule type" value="Genomic_DNA"/>
</dbReference>
<feature type="domain" description="FAD dependent oxidoreductase" evidence="5">
    <location>
        <begin position="4"/>
        <end position="349"/>
    </location>
</feature>
<evidence type="ECO:0000313" key="7">
    <source>
        <dbReference type="Proteomes" id="UP000294321"/>
    </source>
</evidence>
<dbReference type="OrthoDB" id="9805337at2"/>
<sequence>MKTKIAIIGGGIVGSTVAYYLSQLKGHQEIEVTMFDDGHGQATKAAAGIICPWLSKRRNKQWYHLARAGAQLLPKLAKTTAMPANEYNQSGGIITRSTDDAVNAVYQLAIQRKVNAPTMGQIRKLTAQQVKDQIPVLDHSQPGVMVTGGARINGQKLSEHLIKIAQKRNLAVIPKNVQMVNDHELKTTDHDYKFSKIVVATGAWIRKTLLPLGIKADIRPQKGQLIRVHVRDTPEKENMPVLMPEGEYDFLPFGHGQLVIGATHEDQMGFDLRPNHTNALKLLSSAQKLVDHVTPDDIDQVRTGTRGYTGDYGPFFGAIPQHPDLLTGGGLGSSGLTTGPIIGKFLAQMILTDPVINFDYYEKPIKKYFRFND</sequence>
<dbReference type="Pfam" id="PF01266">
    <property type="entry name" value="DAO"/>
    <property type="match status" value="1"/>
</dbReference>
<comment type="similarity">
    <text evidence="2">Belongs to the DadA oxidoreductase family.</text>
</comment>
<evidence type="ECO:0000259" key="5">
    <source>
        <dbReference type="Pfam" id="PF01266"/>
    </source>
</evidence>
<dbReference type="InterPro" id="IPR006076">
    <property type="entry name" value="FAD-dep_OxRdtase"/>
</dbReference>
<dbReference type="InterPro" id="IPR036188">
    <property type="entry name" value="FAD/NAD-bd_sf"/>
</dbReference>
<keyword evidence="4" id="KW-0560">Oxidoreductase</keyword>
<name>A0A4P6ZLC5_9LACO</name>
<evidence type="ECO:0000256" key="4">
    <source>
        <dbReference type="ARBA" id="ARBA00023002"/>
    </source>
</evidence>
<keyword evidence="3" id="KW-0285">Flavoprotein</keyword>
<evidence type="ECO:0000313" key="6">
    <source>
        <dbReference type="EMBL" id="QBP18544.1"/>
    </source>
</evidence>
<dbReference type="PANTHER" id="PTHR13847">
    <property type="entry name" value="SARCOSINE DEHYDROGENASE-RELATED"/>
    <property type="match status" value="1"/>
</dbReference>
<accession>A0A4P6ZLC5</accession>
<dbReference type="RefSeq" id="WP_133442103.1">
    <property type="nucleotide sequence ID" value="NZ_CP034726.1"/>
</dbReference>
<organism evidence="6 7">
    <name type="scientific">Acetilactobacillus jinshanensis</name>
    <dbReference type="NCBI Taxonomy" id="1720083"/>
    <lineage>
        <taxon>Bacteria</taxon>
        <taxon>Bacillati</taxon>
        <taxon>Bacillota</taxon>
        <taxon>Bacilli</taxon>
        <taxon>Lactobacillales</taxon>
        <taxon>Lactobacillaceae</taxon>
        <taxon>Acetilactobacillus</taxon>
    </lineage>
</organism>
<dbReference type="GO" id="GO:0005737">
    <property type="term" value="C:cytoplasm"/>
    <property type="evidence" value="ECO:0007669"/>
    <property type="project" value="TreeGrafter"/>
</dbReference>
<dbReference type="Proteomes" id="UP000294321">
    <property type="component" value="Chromosome"/>
</dbReference>
<dbReference type="KEGG" id="lji:ELX58_05235"/>
<proteinExistence type="inferred from homology"/>
<dbReference type="GO" id="GO:0016491">
    <property type="term" value="F:oxidoreductase activity"/>
    <property type="evidence" value="ECO:0007669"/>
    <property type="project" value="UniProtKB-KW"/>
</dbReference>